<name>A0AAV4UMS2_CAEEX</name>
<dbReference type="Proteomes" id="UP001054945">
    <property type="component" value="Unassembled WGS sequence"/>
</dbReference>
<organism evidence="1 2">
    <name type="scientific">Caerostris extrusa</name>
    <name type="common">Bark spider</name>
    <name type="synonym">Caerostris bankana</name>
    <dbReference type="NCBI Taxonomy" id="172846"/>
    <lineage>
        <taxon>Eukaryota</taxon>
        <taxon>Metazoa</taxon>
        <taxon>Ecdysozoa</taxon>
        <taxon>Arthropoda</taxon>
        <taxon>Chelicerata</taxon>
        <taxon>Arachnida</taxon>
        <taxon>Araneae</taxon>
        <taxon>Araneomorphae</taxon>
        <taxon>Entelegynae</taxon>
        <taxon>Araneoidea</taxon>
        <taxon>Araneidae</taxon>
        <taxon>Caerostris</taxon>
    </lineage>
</organism>
<evidence type="ECO:0000313" key="2">
    <source>
        <dbReference type="Proteomes" id="UP001054945"/>
    </source>
</evidence>
<sequence length="93" mass="10323">MYSTDWCRNPDLKYRVPKGGAVVTTLTSLVGGLFVMCTRPTGNEDLDTVSMTEYHHHPMKIVLNQAMDTYAYRCCGIALASYSQLPSSSLNID</sequence>
<keyword evidence="2" id="KW-1185">Reference proteome</keyword>
<evidence type="ECO:0000313" key="1">
    <source>
        <dbReference type="EMBL" id="GIY59037.1"/>
    </source>
</evidence>
<proteinExistence type="predicted"/>
<protein>
    <submittedName>
        <fullName evidence="1">Uncharacterized protein</fullName>
    </submittedName>
</protein>
<accession>A0AAV4UMS2</accession>
<reference evidence="1 2" key="1">
    <citation type="submission" date="2021-06" db="EMBL/GenBank/DDBJ databases">
        <title>Caerostris extrusa draft genome.</title>
        <authorList>
            <person name="Kono N."/>
            <person name="Arakawa K."/>
        </authorList>
    </citation>
    <scope>NUCLEOTIDE SEQUENCE [LARGE SCALE GENOMIC DNA]</scope>
</reference>
<gene>
    <name evidence="1" type="ORF">CEXT_473841</name>
</gene>
<comment type="caution">
    <text evidence="1">The sequence shown here is derived from an EMBL/GenBank/DDBJ whole genome shotgun (WGS) entry which is preliminary data.</text>
</comment>
<dbReference type="AlphaFoldDB" id="A0AAV4UMS2"/>
<dbReference type="EMBL" id="BPLR01013147">
    <property type="protein sequence ID" value="GIY59037.1"/>
    <property type="molecule type" value="Genomic_DNA"/>
</dbReference>